<proteinExistence type="predicted"/>
<dbReference type="Gene3D" id="3.40.1350.10">
    <property type="match status" value="1"/>
</dbReference>
<name>A0A1D3L140_9EURY</name>
<gene>
    <name evidence="6" type="ORF">MCBB_0736</name>
</gene>
<dbReference type="Pfam" id="PF13414">
    <property type="entry name" value="TPR_11"/>
    <property type="match status" value="1"/>
</dbReference>
<dbReference type="PROSITE" id="PS50005">
    <property type="entry name" value="TPR"/>
    <property type="match status" value="5"/>
</dbReference>
<dbReference type="OrthoDB" id="115601at2157"/>
<dbReference type="KEGG" id="mcub:MCBB_0736"/>
<feature type="repeat" description="TPR" evidence="4">
    <location>
        <begin position="141"/>
        <end position="174"/>
    </location>
</feature>
<dbReference type="InterPro" id="IPR011990">
    <property type="entry name" value="TPR-like_helical_dom_sf"/>
</dbReference>
<keyword evidence="2 4" id="KW-0802">TPR repeat</keyword>
<organism evidence="6 7">
    <name type="scientific">Methanobacterium congolense</name>
    <dbReference type="NCBI Taxonomy" id="118062"/>
    <lineage>
        <taxon>Archaea</taxon>
        <taxon>Methanobacteriati</taxon>
        <taxon>Methanobacteriota</taxon>
        <taxon>Methanomada group</taxon>
        <taxon>Methanobacteria</taxon>
        <taxon>Methanobacteriales</taxon>
        <taxon>Methanobacteriaceae</taxon>
        <taxon>Methanobacterium</taxon>
    </lineage>
</organism>
<dbReference type="InterPro" id="IPR048301">
    <property type="entry name" value="NucS_C"/>
</dbReference>
<dbReference type="AlphaFoldDB" id="A0A1D3L140"/>
<evidence type="ECO:0000313" key="7">
    <source>
        <dbReference type="Proteomes" id="UP000094707"/>
    </source>
</evidence>
<dbReference type="PATRIC" id="fig|129848.4.peg.741"/>
<dbReference type="Pfam" id="PF13181">
    <property type="entry name" value="TPR_8"/>
    <property type="match status" value="3"/>
</dbReference>
<dbReference type="GeneID" id="30411590"/>
<dbReference type="EMBL" id="LT607756">
    <property type="protein sequence ID" value="SCG85307.1"/>
    <property type="molecule type" value="Genomic_DNA"/>
</dbReference>
<dbReference type="Pfam" id="PF01939">
    <property type="entry name" value="NucS_C"/>
    <property type="match status" value="1"/>
</dbReference>
<dbReference type="InterPro" id="IPR051685">
    <property type="entry name" value="Ycf3/AcsC/BcsC/TPR_MFPF"/>
</dbReference>
<feature type="repeat" description="TPR" evidence="4">
    <location>
        <begin position="39"/>
        <end position="72"/>
    </location>
</feature>
<reference evidence="6 7" key="1">
    <citation type="submission" date="2016-08" db="EMBL/GenBank/DDBJ databases">
        <authorList>
            <person name="Seilhamer J.J."/>
        </authorList>
    </citation>
    <scope>NUCLEOTIDE SEQUENCE [LARGE SCALE GENOMIC DNA]</scope>
    <source>
        <strain evidence="6">Buetzberg</strain>
    </source>
</reference>
<dbReference type="GO" id="GO:0004519">
    <property type="term" value="F:endonuclease activity"/>
    <property type="evidence" value="ECO:0007669"/>
    <property type="project" value="InterPro"/>
</dbReference>
<keyword evidence="1" id="KW-0677">Repeat</keyword>
<protein>
    <submittedName>
        <fullName evidence="6">TPR repeat-containing protein MJ1345</fullName>
    </submittedName>
</protein>
<feature type="repeat" description="TPR" evidence="4">
    <location>
        <begin position="175"/>
        <end position="208"/>
    </location>
</feature>
<feature type="domain" description="Endonuclease NucS C-terminal" evidence="5">
    <location>
        <begin position="511"/>
        <end position="609"/>
    </location>
</feature>
<dbReference type="SMART" id="SM00028">
    <property type="entry name" value="TPR"/>
    <property type="match status" value="9"/>
</dbReference>
<feature type="repeat" description="TPR" evidence="4">
    <location>
        <begin position="243"/>
        <end position="276"/>
    </location>
</feature>
<dbReference type="SUPFAM" id="SSF48452">
    <property type="entry name" value="TPR-like"/>
    <property type="match status" value="1"/>
</dbReference>
<evidence type="ECO:0000256" key="3">
    <source>
        <dbReference type="ARBA" id="ARBA00023125"/>
    </source>
</evidence>
<dbReference type="RefSeq" id="WP_071906492.1">
    <property type="nucleotide sequence ID" value="NZ_LT607756.1"/>
</dbReference>
<dbReference type="Pfam" id="PF12895">
    <property type="entry name" value="ANAPC3"/>
    <property type="match status" value="1"/>
</dbReference>
<feature type="repeat" description="TPR" evidence="4">
    <location>
        <begin position="73"/>
        <end position="106"/>
    </location>
</feature>
<sequence>MSSEVASYIEKANEKFKENEPLEAIEYLDKAIELEQNNTKAIFLKGTGLVDLQEDEKALKCFDRVLELDPNYTDVYYNKSLVLLYLDDFEEAERYINKFLEFEPENINAIILKGLILAASDKKTVALSYFDDALNIDSNSFLALKNKGITLSELEKYKEAIESLKLALKLEPEDEDLLFYLGLSLACLNKFDEAINFYDKALNVNKHNSWVLYYKSCALADIGKEEDAIKCLDEILNFEPEFTNALTLKAELYRRLEKLDHALKCYKNVTEIDPENLDAWIGMGNVLKDIGKKEDSIRAYEKFIQVVKKNKRSDLDLQSKRVSEYLNWVKSGKTITFSPKEKPQYWQWSTRPEYFLEWDGSEKKSLEPNDSIYDPGSFWTCHKDTLAGDLILLYRAGKKNGREYMDIKYLMMARSDAYPLDDLDVEDGWNYGCDYIPLFKFKKSLKLSEMKAEPNLKGWNALGAKFHRKVYKTKDMYWKYLIDLLMKKNPDFAEFWNTFDRKKVIANIKTEKEFEDNLKENIHVLKKFGFDLKVESSQERCVGDEGYMDLLCRDKTNNDYVVIELKITKAHTSVFGQVSRYMGWVMDHKANGEAVKGIVISRGYDKKFQSALKTNPNIDHIELVDVVSELGMKLK</sequence>
<evidence type="ECO:0000256" key="4">
    <source>
        <dbReference type="PROSITE-ProRule" id="PRU00339"/>
    </source>
</evidence>
<dbReference type="Gene3D" id="1.25.40.10">
    <property type="entry name" value="Tetratricopeptide repeat domain"/>
    <property type="match status" value="3"/>
</dbReference>
<evidence type="ECO:0000256" key="2">
    <source>
        <dbReference type="ARBA" id="ARBA00022803"/>
    </source>
</evidence>
<keyword evidence="7" id="KW-1185">Reference proteome</keyword>
<evidence type="ECO:0000259" key="5">
    <source>
        <dbReference type="Pfam" id="PF01939"/>
    </source>
</evidence>
<keyword evidence="3" id="KW-0238">DNA-binding</keyword>
<evidence type="ECO:0000256" key="1">
    <source>
        <dbReference type="ARBA" id="ARBA00022737"/>
    </source>
</evidence>
<dbReference type="PANTHER" id="PTHR44943">
    <property type="entry name" value="CELLULOSE SYNTHASE OPERON PROTEIN C"/>
    <property type="match status" value="1"/>
</dbReference>
<dbReference type="STRING" id="118062.MCBB_0736"/>
<dbReference type="Proteomes" id="UP000094707">
    <property type="component" value="Chromosome I"/>
</dbReference>
<accession>A0A1D3L140</accession>
<dbReference type="PANTHER" id="PTHR44943:SF8">
    <property type="entry name" value="TPR REPEAT-CONTAINING PROTEIN MJ0263"/>
    <property type="match status" value="1"/>
</dbReference>
<dbReference type="CDD" id="cd22341">
    <property type="entry name" value="NucS-like"/>
    <property type="match status" value="1"/>
</dbReference>
<dbReference type="InterPro" id="IPR019734">
    <property type="entry name" value="TPR_rpt"/>
</dbReference>
<dbReference type="GO" id="GO:0003677">
    <property type="term" value="F:DNA binding"/>
    <property type="evidence" value="ECO:0007669"/>
    <property type="project" value="UniProtKB-KW"/>
</dbReference>
<dbReference type="InterPro" id="IPR002793">
    <property type="entry name" value="Endonuclease_NucS"/>
</dbReference>
<evidence type="ECO:0000313" key="6">
    <source>
        <dbReference type="EMBL" id="SCG85307.1"/>
    </source>
</evidence>
<dbReference type="InterPro" id="IPR011856">
    <property type="entry name" value="tRNA_endonuc-like_dom_sf"/>
</dbReference>